<feature type="domain" description="Nudix hydrolase" evidence="1">
    <location>
        <begin position="62"/>
        <end position="199"/>
    </location>
</feature>
<proteinExistence type="predicted"/>
<dbReference type="RefSeq" id="WP_378213775.1">
    <property type="nucleotide sequence ID" value="NZ_JBHLZP010001149.1"/>
</dbReference>
<name>A0ABV5YZL7_9ACTN</name>
<gene>
    <name evidence="2" type="ORF">ACFFNX_51190</name>
</gene>
<comment type="caution">
    <text evidence="2">The sequence shown here is derived from an EMBL/GenBank/DDBJ whole genome shotgun (WGS) entry which is preliminary data.</text>
</comment>
<evidence type="ECO:0000259" key="1">
    <source>
        <dbReference type="PROSITE" id="PS51462"/>
    </source>
</evidence>
<dbReference type="SUPFAM" id="SSF55811">
    <property type="entry name" value="Nudix"/>
    <property type="match status" value="1"/>
</dbReference>
<keyword evidence="3" id="KW-1185">Reference proteome</keyword>
<reference evidence="2 3" key="1">
    <citation type="submission" date="2024-09" db="EMBL/GenBank/DDBJ databases">
        <authorList>
            <person name="Sun Q."/>
            <person name="Mori K."/>
        </authorList>
    </citation>
    <scope>NUCLEOTIDE SEQUENCE [LARGE SCALE GENOMIC DNA]</scope>
    <source>
        <strain evidence="2 3">TBRC 0563</strain>
    </source>
</reference>
<dbReference type="InterPro" id="IPR015797">
    <property type="entry name" value="NUDIX_hydrolase-like_dom_sf"/>
</dbReference>
<dbReference type="Pfam" id="PF00293">
    <property type="entry name" value="NUDIX"/>
    <property type="match status" value="1"/>
</dbReference>
<dbReference type="Gene3D" id="3.90.79.10">
    <property type="entry name" value="Nucleoside Triphosphate Pyrophosphohydrolase"/>
    <property type="match status" value="1"/>
</dbReference>
<sequence>MPPEPPPIPYEPAGPGPRAHLVGLLDRLRPADGIEAAHRRYARDWAAGGAPLYRVRKPDVPAVHLVSYFTVVDPRTGRLLLTDHRGSGLRLPPGGHVEPADRDPWATVARECREELFAEAVPLEPTGRTPFFVSVARTRGAGSHTDVSLWYAVQAGAEEIIRYDTREFAGIGWVTPQDVPALAPGTTDPNLWRAVRSLTTLLRA</sequence>
<evidence type="ECO:0000313" key="3">
    <source>
        <dbReference type="Proteomes" id="UP001589627"/>
    </source>
</evidence>
<dbReference type="EMBL" id="JBHLZP010001149">
    <property type="protein sequence ID" value="MFB9840537.1"/>
    <property type="molecule type" value="Genomic_DNA"/>
</dbReference>
<dbReference type="InterPro" id="IPR000086">
    <property type="entry name" value="NUDIX_hydrolase_dom"/>
</dbReference>
<accession>A0ABV5YZL7</accession>
<evidence type="ECO:0000313" key="2">
    <source>
        <dbReference type="EMBL" id="MFB9840537.1"/>
    </source>
</evidence>
<dbReference type="Proteomes" id="UP001589627">
    <property type="component" value="Unassembled WGS sequence"/>
</dbReference>
<protein>
    <submittedName>
        <fullName evidence="2">NUDIX domain-containing protein</fullName>
    </submittedName>
</protein>
<dbReference type="PROSITE" id="PS51462">
    <property type="entry name" value="NUDIX"/>
    <property type="match status" value="1"/>
</dbReference>
<organism evidence="2 3">
    <name type="scientific">Actinoallomurus acaciae</name>
    <dbReference type="NCBI Taxonomy" id="502577"/>
    <lineage>
        <taxon>Bacteria</taxon>
        <taxon>Bacillati</taxon>
        <taxon>Actinomycetota</taxon>
        <taxon>Actinomycetes</taxon>
        <taxon>Streptosporangiales</taxon>
        <taxon>Thermomonosporaceae</taxon>
        <taxon>Actinoallomurus</taxon>
    </lineage>
</organism>